<keyword evidence="2" id="KW-0805">Transcription regulation</keyword>
<comment type="subcellular location">
    <subcellularLocation>
        <location evidence="1">Nucleus</location>
    </subcellularLocation>
</comment>
<sequence>MTVAPPPFKPSPLPLVEEGGGVASVLRLRPLWGPHCRKLEGPRVPRDERRRAQHNEVERRRRDKINNWIVQLSKIIPDCGTDNSKSGASKGGILSKACDYVRELRQSNQRLQETLKEAERLHMDNDLLRHQMEELKSENAVLRAQLQQRGLDGTPEGNPQ</sequence>
<keyword evidence="4" id="KW-0804">Transcription</keyword>
<proteinExistence type="predicted"/>
<reference evidence="11" key="2">
    <citation type="submission" date="2025-08" db="UniProtKB">
        <authorList>
            <consortium name="Ensembl"/>
        </authorList>
    </citation>
    <scope>IDENTIFICATION</scope>
</reference>
<dbReference type="PANTHER" id="PTHR46117:SF2">
    <property type="entry name" value="UPSTREAM STIMULATORY FACTOR 2"/>
    <property type="match status" value="1"/>
</dbReference>
<evidence type="ECO:0000256" key="2">
    <source>
        <dbReference type="ARBA" id="ARBA00023015"/>
    </source>
</evidence>
<dbReference type="GO" id="GO:0000978">
    <property type="term" value="F:RNA polymerase II cis-regulatory region sequence-specific DNA binding"/>
    <property type="evidence" value="ECO:0007669"/>
    <property type="project" value="TreeGrafter"/>
</dbReference>
<keyword evidence="5" id="KW-0539">Nucleus</keyword>
<dbReference type="SMART" id="SM00353">
    <property type="entry name" value="HLH"/>
    <property type="match status" value="1"/>
</dbReference>
<dbReference type="Gene3D" id="4.10.280.10">
    <property type="entry name" value="Helix-loop-helix DNA-binding domain"/>
    <property type="match status" value="1"/>
</dbReference>
<dbReference type="Ensembl" id="ENSMUNT00000032500.1">
    <property type="protein sequence ID" value="ENSMUNP00000030185.1"/>
    <property type="gene ID" value="ENSMUNG00000020012.1"/>
</dbReference>
<evidence type="ECO:0000256" key="8">
    <source>
        <dbReference type="ARBA" id="ARBA00078621"/>
    </source>
</evidence>
<dbReference type="InterPro" id="IPR011598">
    <property type="entry name" value="bHLH_dom"/>
</dbReference>
<reference evidence="11" key="1">
    <citation type="submission" date="2020-03" db="EMBL/GenBank/DDBJ databases">
        <title>Melopsittacus undulatus (budgerigar) genome, bMelUnd1, maternal haplotype with Z.</title>
        <authorList>
            <person name="Gedman G."/>
            <person name="Mountcastle J."/>
            <person name="Haase B."/>
            <person name="Formenti G."/>
            <person name="Wright T."/>
            <person name="Apodaca J."/>
            <person name="Pelan S."/>
            <person name="Chow W."/>
            <person name="Rhie A."/>
            <person name="Howe K."/>
            <person name="Fedrigo O."/>
            <person name="Jarvis E.D."/>
        </authorList>
    </citation>
    <scope>NUCLEOTIDE SEQUENCE [LARGE SCALE GENOMIC DNA]</scope>
</reference>
<dbReference type="GO" id="GO:0045944">
    <property type="term" value="P:positive regulation of transcription by RNA polymerase II"/>
    <property type="evidence" value="ECO:0007669"/>
    <property type="project" value="UniProtKB-ARBA"/>
</dbReference>
<feature type="domain" description="BHLH" evidence="10">
    <location>
        <begin position="49"/>
        <end position="104"/>
    </location>
</feature>
<protein>
    <recommendedName>
        <fullName evidence="7">Upstream stimulatory factor 2</fullName>
    </recommendedName>
    <alternativeName>
        <fullName evidence="8">Major late transcription factor 2</fullName>
    </alternativeName>
    <alternativeName>
        <fullName evidence="9">Upstream transcription factor 2</fullName>
    </alternativeName>
</protein>
<organism evidence="11 12">
    <name type="scientific">Melopsittacus undulatus</name>
    <name type="common">Budgerigar</name>
    <name type="synonym">Psittacus undulatus</name>
    <dbReference type="NCBI Taxonomy" id="13146"/>
    <lineage>
        <taxon>Eukaryota</taxon>
        <taxon>Metazoa</taxon>
        <taxon>Chordata</taxon>
        <taxon>Craniata</taxon>
        <taxon>Vertebrata</taxon>
        <taxon>Euteleostomi</taxon>
        <taxon>Archelosauria</taxon>
        <taxon>Archosauria</taxon>
        <taxon>Dinosauria</taxon>
        <taxon>Saurischia</taxon>
        <taxon>Theropoda</taxon>
        <taxon>Coelurosauria</taxon>
        <taxon>Aves</taxon>
        <taxon>Neognathae</taxon>
        <taxon>Neoaves</taxon>
        <taxon>Telluraves</taxon>
        <taxon>Australaves</taxon>
        <taxon>Psittaciformes</taxon>
        <taxon>Psittaculidae</taxon>
        <taxon>Melopsittacus</taxon>
    </lineage>
</organism>
<evidence type="ECO:0000256" key="5">
    <source>
        <dbReference type="ARBA" id="ARBA00023242"/>
    </source>
</evidence>
<evidence type="ECO:0000256" key="1">
    <source>
        <dbReference type="ARBA" id="ARBA00004123"/>
    </source>
</evidence>
<dbReference type="FunFam" id="4.10.280.10:FF:000045">
    <property type="entry name" value="upstream stimulatory factor 2 isoform X1"/>
    <property type="match status" value="1"/>
</dbReference>
<dbReference type="GO" id="GO:0046983">
    <property type="term" value="F:protein dimerization activity"/>
    <property type="evidence" value="ECO:0007669"/>
    <property type="project" value="InterPro"/>
</dbReference>
<dbReference type="GO" id="GO:0005634">
    <property type="term" value="C:nucleus"/>
    <property type="evidence" value="ECO:0007669"/>
    <property type="project" value="UniProtKB-SubCell"/>
</dbReference>
<dbReference type="Proteomes" id="UP000694405">
    <property type="component" value="Chromosome 26"/>
</dbReference>
<accession>A0A8V5GN96</accession>
<evidence type="ECO:0000313" key="11">
    <source>
        <dbReference type="Ensembl" id="ENSMUNP00000030185.1"/>
    </source>
</evidence>
<evidence type="ECO:0000313" key="12">
    <source>
        <dbReference type="Proteomes" id="UP000694405"/>
    </source>
</evidence>
<reference evidence="11" key="3">
    <citation type="submission" date="2025-09" db="UniProtKB">
        <authorList>
            <consortium name="Ensembl"/>
        </authorList>
    </citation>
    <scope>IDENTIFICATION</scope>
</reference>
<keyword evidence="3" id="KW-0238">DNA-binding</keyword>
<dbReference type="PANTHER" id="PTHR46117">
    <property type="entry name" value="FI24210P1"/>
    <property type="match status" value="1"/>
</dbReference>
<dbReference type="SUPFAM" id="SSF47459">
    <property type="entry name" value="HLH, helix-loop-helix DNA-binding domain"/>
    <property type="match status" value="1"/>
</dbReference>
<dbReference type="InterPro" id="IPR036638">
    <property type="entry name" value="HLH_DNA-bd_sf"/>
</dbReference>
<dbReference type="InterPro" id="IPR051732">
    <property type="entry name" value="USF"/>
</dbReference>
<evidence type="ECO:0000256" key="6">
    <source>
        <dbReference type="ARBA" id="ARBA00053350"/>
    </source>
</evidence>
<evidence type="ECO:0000256" key="3">
    <source>
        <dbReference type="ARBA" id="ARBA00023125"/>
    </source>
</evidence>
<evidence type="ECO:0000256" key="9">
    <source>
        <dbReference type="ARBA" id="ARBA00078861"/>
    </source>
</evidence>
<comment type="function">
    <text evidence="6">Transcription factor that binds to a symmetrical DNA sequence (E-boxes) (5'-CACGTG-3') that is found in a variety of viral and cellular promoters.</text>
</comment>
<evidence type="ECO:0000256" key="4">
    <source>
        <dbReference type="ARBA" id="ARBA00023163"/>
    </source>
</evidence>
<dbReference type="GO" id="GO:0000981">
    <property type="term" value="F:DNA-binding transcription factor activity, RNA polymerase II-specific"/>
    <property type="evidence" value="ECO:0007669"/>
    <property type="project" value="TreeGrafter"/>
</dbReference>
<evidence type="ECO:0000259" key="10">
    <source>
        <dbReference type="PROSITE" id="PS50888"/>
    </source>
</evidence>
<dbReference type="PROSITE" id="PS50888">
    <property type="entry name" value="BHLH"/>
    <property type="match status" value="1"/>
</dbReference>
<evidence type="ECO:0000256" key="7">
    <source>
        <dbReference type="ARBA" id="ARBA00072709"/>
    </source>
</evidence>
<dbReference type="AlphaFoldDB" id="A0A8V5GN96"/>
<name>A0A8V5GN96_MELUD</name>
<dbReference type="Pfam" id="PF00010">
    <property type="entry name" value="HLH"/>
    <property type="match status" value="1"/>
</dbReference>
<keyword evidence="12" id="KW-1185">Reference proteome</keyword>